<dbReference type="OrthoDB" id="8194883at2759"/>
<feature type="non-terminal residue" evidence="2">
    <location>
        <position position="1"/>
    </location>
</feature>
<feature type="region of interest" description="Disordered" evidence="1">
    <location>
        <begin position="418"/>
        <end position="438"/>
    </location>
</feature>
<accession>A0A4Y2M5V3</accession>
<feature type="region of interest" description="Disordered" evidence="1">
    <location>
        <begin position="49"/>
        <end position="105"/>
    </location>
</feature>
<gene>
    <name evidence="2" type="ORF">AVEN_206263_1</name>
</gene>
<name>A0A4Y2M5V3_ARAVE</name>
<keyword evidence="3" id="KW-1185">Reference proteome</keyword>
<dbReference type="AlphaFoldDB" id="A0A4Y2M5V3"/>
<dbReference type="EMBL" id="BGPR01006828">
    <property type="protein sequence ID" value="GBN22152.1"/>
    <property type="molecule type" value="Genomic_DNA"/>
</dbReference>
<protein>
    <submittedName>
        <fullName evidence="2">Uncharacterized protein</fullName>
    </submittedName>
</protein>
<comment type="caution">
    <text evidence="2">The sequence shown here is derived from an EMBL/GenBank/DDBJ whole genome shotgun (WGS) entry which is preliminary data.</text>
</comment>
<evidence type="ECO:0000256" key="1">
    <source>
        <dbReference type="SAM" id="MobiDB-lite"/>
    </source>
</evidence>
<feature type="region of interest" description="Disordered" evidence="1">
    <location>
        <begin position="120"/>
        <end position="148"/>
    </location>
</feature>
<reference evidence="2 3" key="1">
    <citation type="journal article" date="2019" name="Sci. Rep.">
        <title>Orb-weaving spider Araneus ventricosus genome elucidates the spidroin gene catalogue.</title>
        <authorList>
            <person name="Kono N."/>
            <person name="Nakamura H."/>
            <person name="Ohtoshi R."/>
            <person name="Moran D.A.P."/>
            <person name="Shinohara A."/>
            <person name="Yoshida Y."/>
            <person name="Fujiwara M."/>
            <person name="Mori M."/>
            <person name="Tomita M."/>
            <person name="Arakawa K."/>
        </authorList>
    </citation>
    <scope>NUCLEOTIDE SEQUENCE [LARGE SCALE GENOMIC DNA]</scope>
</reference>
<organism evidence="2 3">
    <name type="scientific">Araneus ventricosus</name>
    <name type="common">Orbweaver spider</name>
    <name type="synonym">Epeira ventricosa</name>
    <dbReference type="NCBI Taxonomy" id="182803"/>
    <lineage>
        <taxon>Eukaryota</taxon>
        <taxon>Metazoa</taxon>
        <taxon>Ecdysozoa</taxon>
        <taxon>Arthropoda</taxon>
        <taxon>Chelicerata</taxon>
        <taxon>Arachnida</taxon>
        <taxon>Araneae</taxon>
        <taxon>Araneomorphae</taxon>
        <taxon>Entelegynae</taxon>
        <taxon>Araneoidea</taxon>
        <taxon>Araneidae</taxon>
        <taxon>Araneus</taxon>
    </lineage>
</organism>
<dbReference type="Proteomes" id="UP000499080">
    <property type="component" value="Unassembled WGS sequence"/>
</dbReference>
<evidence type="ECO:0000313" key="3">
    <source>
        <dbReference type="Proteomes" id="UP000499080"/>
    </source>
</evidence>
<proteinExistence type="predicted"/>
<sequence length="592" mass="68572">VGSNYSPNGDEKDEKSSAILQGADTDSILSEESLDYEYEISLLEDDINDEENTYDLHENKSDSNVGSNYLPNDEKDEKITAIPQGRIKEQENEQTTDNINLSEKETDKVISQNKIYSKSISERNTASSNEEKIPSNCQKNNKVADKTDSDMKISAQKEEMQTFSKIESSEFTNNKTRAITGSKIILKLGKPTTLRYEKPDDIKKETSENTNDSHLPLKLEINNESQTPNKVILNNNELKNSEEKAVTVNTNKHLADNACTNTATIAKFVKTELNVPDIGESKQNINDEFQPSNKVIFNSKMNETKKSEGKVLIANTNKQLAESTFTDKVIGEKTVKTDLGVSASVESKQDVKDIIPDYYEEEKEDLINPGWNKIKELSTDEERYRQVRDCWKSKNIPNPFKNLTYYSYRKHKINCGEDNTRQTRQHKRHASSNLNEKNAKRSRSCTYIFDDRIKSIEKEKEFKTKTLQDKMFDEVSHLNELHHQEEMGIQNFYGYSFDPRRQSELHSLRRDYQHRVSSVTAEYEQKVNDCYDQYTSEINKLKNNRNEVLQFYSFYKGLNTNEYKDPTILTNAQMQELEEIENIYNQMDLHYR</sequence>
<evidence type="ECO:0000313" key="2">
    <source>
        <dbReference type="EMBL" id="GBN22152.1"/>
    </source>
</evidence>
<feature type="region of interest" description="Disordered" evidence="1">
    <location>
        <begin position="1"/>
        <end position="32"/>
    </location>
</feature>